<comment type="caution">
    <text evidence="1">The sequence shown here is derived from an EMBL/GenBank/DDBJ whole genome shotgun (WGS) entry which is preliminary data.</text>
</comment>
<dbReference type="AlphaFoldDB" id="A0AAD6ZBW5"/>
<accession>A0AAD6ZBW5</accession>
<gene>
    <name evidence="1" type="ORF">DFH08DRAFT_821153</name>
</gene>
<keyword evidence="2" id="KW-1185">Reference proteome</keyword>
<reference evidence="1" key="1">
    <citation type="submission" date="2023-03" db="EMBL/GenBank/DDBJ databases">
        <title>Massive genome expansion in bonnet fungi (Mycena s.s.) driven by repeated elements and novel gene families across ecological guilds.</title>
        <authorList>
            <consortium name="Lawrence Berkeley National Laboratory"/>
            <person name="Harder C.B."/>
            <person name="Miyauchi S."/>
            <person name="Viragh M."/>
            <person name="Kuo A."/>
            <person name="Thoen E."/>
            <person name="Andreopoulos B."/>
            <person name="Lu D."/>
            <person name="Skrede I."/>
            <person name="Drula E."/>
            <person name="Henrissat B."/>
            <person name="Morin E."/>
            <person name="Kohler A."/>
            <person name="Barry K."/>
            <person name="LaButti K."/>
            <person name="Morin E."/>
            <person name="Salamov A."/>
            <person name="Lipzen A."/>
            <person name="Mereny Z."/>
            <person name="Hegedus B."/>
            <person name="Baldrian P."/>
            <person name="Stursova M."/>
            <person name="Weitz H."/>
            <person name="Taylor A."/>
            <person name="Grigoriev I.V."/>
            <person name="Nagy L.G."/>
            <person name="Martin F."/>
            <person name="Kauserud H."/>
        </authorList>
    </citation>
    <scope>NUCLEOTIDE SEQUENCE</scope>
    <source>
        <strain evidence="1">CBHHK002</strain>
    </source>
</reference>
<sequence length="216" mass="23869">MKSGNSDAGLLDSGGYLNTQTSDTQYFGLMGSQATGMRPLEPLEDREDNDYVDETGSRFGSIFGVSQVDDIPPVILTPEDRLLESYADSAPSDKHFPILEKFGDLCDIAQATEPVMRQKLGDPLTEEEKKVSEDFVVACQRLAMSGNRDPLCQPNTLEIELAAVLTHIAQSVPLITRLSMEVHCIGRIVEDEVNPEITSEEVIAWNYTQEWVTANN</sequence>
<name>A0AAD6ZBW5_9AGAR</name>
<proteinExistence type="predicted"/>
<evidence type="ECO:0000313" key="2">
    <source>
        <dbReference type="Proteomes" id="UP001218218"/>
    </source>
</evidence>
<dbReference type="EMBL" id="JARIHO010000065">
    <property type="protein sequence ID" value="KAJ7314826.1"/>
    <property type="molecule type" value="Genomic_DNA"/>
</dbReference>
<evidence type="ECO:0000313" key="1">
    <source>
        <dbReference type="EMBL" id="KAJ7314826.1"/>
    </source>
</evidence>
<protein>
    <submittedName>
        <fullName evidence="1">Uncharacterized protein</fullName>
    </submittedName>
</protein>
<dbReference type="Proteomes" id="UP001218218">
    <property type="component" value="Unassembled WGS sequence"/>
</dbReference>
<organism evidence="1 2">
    <name type="scientific">Mycena albidolilacea</name>
    <dbReference type="NCBI Taxonomy" id="1033008"/>
    <lineage>
        <taxon>Eukaryota</taxon>
        <taxon>Fungi</taxon>
        <taxon>Dikarya</taxon>
        <taxon>Basidiomycota</taxon>
        <taxon>Agaricomycotina</taxon>
        <taxon>Agaricomycetes</taxon>
        <taxon>Agaricomycetidae</taxon>
        <taxon>Agaricales</taxon>
        <taxon>Marasmiineae</taxon>
        <taxon>Mycenaceae</taxon>
        <taxon>Mycena</taxon>
    </lineage>
</organism>